<feature type="coiled-coil region" evidence="2">
    <location>
        <begin position="660"/>
        <end position="696"/>
    </location>
</feature>
<dbReference type="EMBL" id="CAJFCJ010000005">
    <property type="protein sequence ID" value="CAD5114244.1"/>
    <property type="molecule type" value="Genomic_DNA"/>
</dbReference>
<dbReference type="GO" id="GO:0005634">
    <property type="term" value="C:nucleus"/>
    <property type="evidence" value="ECO:0007669"/>
    <property type="project" value="TreeGrafter"/>
</dbReference>
<evidence type="ECO:0000259" key="4">
    <source>
        <dbReference type="PROSITE" id="PS50020"/>
    </source>
</evidence>
<gene>
    <name evidence="6" type="ORF">DGYR_LOCUS3109</name>
</gene>
<organism evidence="6 7">
    <name type="scientific">Dimorphilus gyrociliatus</name>
    <dbReference type="NCBI Taxonomy" id="2664684"/>
    <lineage>
        <taxon>Eukaryota</taxon>
        <taxon>Metazoa</taxon>
        <taxon>Spiralia</taxon>
        <taxon>Lophotrochozoa</taxon>
        <taxon>Annelida</taxon>
        <taxon>Polychaeta</taxon>
        <taxon>Polychaeta incertae sedis</taxon>
        <taxon>Dinophilidae</taxon>
        <taxon>Dimorphilus</taxon>
    </lineage>
</organism>
<feature type="domain" description="WW" evidence="4">
    <location>
        <begin position="241"/>
        <end position="274"/>
    </location>
</feature>
<feature type="region of interest" description="Disordered" evidence="3">
    <location>
        <begin position="1"/>
        <end position="107"/>
    </location>
</feature>
<feature type="domain" description="FF" evidence="5">
    <location>
        <begin position="608"/>
        <end position="662"/>
    </location>
</feature>
<dbReference type="Proteomes" id="UP000549394">
    <property type="component" value="Unassembled WGS sequence"/>
</dbReference>
<comment type="caution">
    <text evidence="6">The sequence shown here is derived from an EMBL/GenBank/DDBJ whole genome shotgun (WGS) entry which is preliminary data.</text>
</comment>
<dbReference type="FunFam" id="1.10.10.440:FF:000001">
    <property type="entry name" value="Transcription elongation regulator 1 like"/>
    <property type="match status" value="1"/>
</dbReference>
<feature type="domain" description="FF" evidence="5">
    <location>
        <begin position="473"/>
        <end position="528"/>
    </location>
</feature>
<dbReference type="SUPFAM" id="SSF81698">
    <property type="entry name" value="FF domain"/>
    <property type="match status" value="5"/>
</dbReference>
<dbReference type="PANTHER" id="PTHR15377:SF3">
    <property type="entry name" value="WW DOMAIN-CONTAINING PROTEIN"/>
    <property type="match status" value="1"/>
</dbReference>
<dbReference type="FunFam" id="2.20.70.10:FF:000049">
    <property type="entry name" value="Transcription elongation regulator 1-like"/>
    <property type="match status" value="1"/>
</dbReference>
<dbReference type="InterPro" id="IPR036020">
    <property type="entry name" value="WW_dom_sf"/>
</dbReference>
<dbReference type="FunFam" id="1.10.10.440:FF:000005">
    <property type="entry name" value="Transcription elongation regulator 1 (CA150)"/>
    <property type="match status" value="1"/>
</dbReference>
<evidence type="ECO:0000313" key="7">
    <source>
        <dbReference type="Proteomes" id="UP000549394"/>
    </source>
</evidence>
<dbReference type="Gene3D" id="2.20.70.10">
    <property type="match status" value="3"/>
</dbReference>
<dbReference type="PANTHER" id="PTHR15377">
    <property type="entry name" value="TRANSCRIPTION ELONGATION REGULATOR 1"/>
    <property type="match status" value="1"/>
</dbReference>
<dbReference type="Pfam" id="PF23517">
    <property type="entry name" value="WW_TCERG1"/>
    <property type="match status" value="1"/>
</dbReference>
<feature type="domain" description="FF" evidence="5">
    <location>
        <begin position="828"/>
        <end position="895"/>
    </location>
</feature>
<feature type="coiled-coil region" evidence="2">
    <location>
        <begin position="527"/>
        <end position="558"/>
    </location>
</feature>
<evidence type="ECO:0000256" key="2">
    <source>
        <dbReference type="SAM" id="Coils"/>
    </source>
</evidence>
<dbReference type="PROSITE" id="PS51676">
    <property type="entry name" value="FF"/>
    <property type="match status" value="6"/>
</dbReference>
<dbReference type="FunFam" id="1.10.10.440:FF:000006">
    <property type="entry name" value="Transcription elongation regulator 1 (CA150)"/>
    <property type="match status" value="1"/>
</dbReference>
<name>A0A7I8VDM0_9ANNE</name>
<keyword evidence="2" id="KW-0175">Coiled coil</keyword>
<dbReference type="AlphaFoldDB" id="A0A7I8VDM0"/>
<evidence type="ECO:0000256" key="3">
    <source>
        <dbReference type="SAM" id="MobiDB-lite"/>
    </source>
</evidence>
<dbReference type="SMART" id="SM00441">
    <property type="entry name" value="FF"/>
    <property type="match status" value="6"/>
</dbReference>
<feature type="region of interest" description="Disordered" evidence="3">
    <location>
        <begin position="164"/>
        <end position="264"/>
    </location>
</feature>
<dbReference type="InterPro" id="IPR057565">
    <property type="entry name" value="WW_TCRG1_3rd"/>
</dbReference>
<reference evidence="6 7" key="1">
    <citation type="submission" date="2020-08" db="EMBL/GenBank/DDBJ databases">
        <authorList>
            <person name="Hejnol A."/>
        </authorList>
    </citation>
    <scope>NUCLEOTIDE SEQUENCE [LARGE SCALE GENOMIC DNA]</scope>
</reference>
<feature type="region of interest" description="Disordered" evidence="3">
    <location>
        <begin position="415"/>
        <end position="439"/>
    </location>
</feature>
<feature type="compositionally biased region" description="Polar residues" evidence="3">
    <location>
        <begin position="15"/>
        <end position="35"/>
    </location>
</feature>
<dbReference type="InterPro" id="IPR045148">
    <property type="entry name" value="TCRG1-like"/>
</dbReference>
<feature type="compositionally biased region" description="Low complexity" evidence="3">
    <location>
        <begin position="215"/>
        <end position="225"/>
    </location>
</feature>
<evidence type="ECO:0000256" key="1">
    <source>
        <dbReference type="ARBA" id="ARBA00022737"/>
    </source>
</evidence>
<dbReference type="OrthoDB" id="63972at2759"/>
<dbReference type="InterPro" id="IPR036517">
    <property type="entry name" value="FF_domain_sf"/>
</dbReference>
<evidence type="ECO:0000313" key="6">
    <source>
        <dbReference type="EMBL" id="CAD5114244.1"/>
    </source>
</evidence>
<feature type="compositionally biased region" description="Pro residues" evidence="3">
    <location>
        <begin position="180"/>
        <end position="214"/>
    </location>
</feature>
<dbReference type="PROSITE" id="PS50020">
    <property type="entry name" value="WW_DOMAIN_2"/>
    <property type="match status" value="3"/>
</dbReference>
<dbReference type="GO" id="GO:0003712">
    <property type="term" value="F:transcription coregulator activity"/>
    <property type="evidence" value="ECO:0007669"/>
    <property type="project" value="TreeGrafter"/>
</dbReference>
<dbReference type="Gene3D" id="1.10.10.440">
    <property type="entry name" value="FF domain"/>
    <property type="match status" value="6"/>
</dbReference>
<dbReference type="Pfam" id="PF00397">
    <property type="entry name" value="WW"/>
    <property type="match status" value="2"/>
</dbReference>
<dbReference type="Pfam" id="PF01846">
    <property type="entry name" value="FF"/>
    <property type="match status" value="6"/>
</dbReference>
<keyword evidence="7" id="KW-1185">Reference proteome</keyword>
<feature type="domain" description="FF" evidence="5">
    <location>
        <begin position="713"/>
        <end position="769"/>
    </location>
</feature>
<dbReference type="PROSITE" id="PS01159">
    <property type="entry name" value="WW_DOMAIN_1"/>
    <property type="match status" value="2"/>
</dbReference>
<dbReference type="InterPro" id="IPR002713">
    <property type="entry name" value="FF_domain"/>
</dbReference>
<accession>A0A7I8VDM0</accession>
<feature type="region of interest" description="Disordered" evidence="3">
    <location>
        <begin position="893"/>
        <end position="915"/>
    </location>
</feature>
<feature type="region of interest" description="Disordered" evidence="3">
    <location>
        <begin position="278"/>
        <end position="303"/>
    </location>
</feature>
<feature type="compositionally biased region" description="Pro residues" evidence="3">
    <location>
        <begin position="42"/>
        <end position="87"/>
    </location>
</feature>
<feature type="region of interest" description="Disordered" evidence="3">
    <location>
        <begin position="332"/>
        <end position="375"/>
    </location>
</feature>
<dbReference type="InterPro" id="IPR001202">
    <property type="entry name" value="WW_dom"/>
</dbReference>
<keyword evidence="1" id="KW-0677">Repeat</keyword>
<dbReference type="GO" id="GO:0070063">
    <property type="term" value="F:RNA polymerase binding"/>
    <property type="evidence" value="ECO:0007669"/>
    <property type="project" value="InterPro"/>
</dbReference>
<evidence type="ECO:0000259" key="5">
    <source>
        <dbReference type="PROSITE" id="PS51676"/>
    </source>
</evidence>
<feature type="compositionally biased region" description="Basic and acidic residues" evidence="3">
    <location>
        <begin position="333"/>
        <end position="363"/>
    </location>
</feature>
<sequence length="915" mass="105922">MATSGRENVDRADGNFNSSGNYEQSDSNKEFNNIPGNLGPPSGFPPRGPPFPMRGPPPNMRGPPPHFNRPPPFDGPPPGNWPPPRNVPPNMGGGEPSSFPMDSNQDQSMVNEHANPIQAAYPGQEVWVETISPDGKPYYYHSQSRETRWNKPENVVVLTQDEAEKLSQPPEQQTTMPAPFRGPPPFGGPMTRPPPLAGGPPPFGAPPFGGPPPGNWGFPPVGMPMRGPPPVLNSGMMREKPPEVSDWTEHRTPEGKPYYYNSRTNETTWSKPKVLMDWESKGEEDEEEDTHVEGPPGEVLMHNASIKKDGMGIDEKVLADVAKVTADTATMEARMEAARRELEQQQKLKQKEEEQKKSADKSKPVSSTPVSGTPWCVVWTGDNRVFFYNPSAKTSVWERPEELIDRKDVDEFISIPPKKKKREAEEDESPVTKKKKNDFKASLLAQAEPQKIDAGKDAAIEAEAKASQERAIIPLELRMKRFKAMLAEKEVSAFSTWEKELHKIVFDSRYLLLTSKERKQVFESYVRERAEEERKEKHRKLKERKENFKKMLEEANLHGKSMFSDFQSKYKKDERFQAIEKVREREALFYEFVEGLRKKEKEEKHREKEKLKAEFFGLLREENLDKHSKWSEVKKKIDTDHRYKAIESSSRKEDWFKDFIKTIKADSSEEEEEREREKQERIEESLKKRREEVEASLSSSLREREKEREIHKRDEAIQQFKALLVDMVRGADASWRETKKALKKDHRWDLCEDIGRDEKERLFNEHVDNLANKNKQLFHKLLDETPQFTLTSSYKDIKKYIKEDPRFSKFSSSDRKREREFDSYMYDKFEKAKQELKDLLKETKIITHKSKQLLADTEGSHLAEIESTLKNDKRYLVLDCDKEERRRIIMSYIDDMHRKGTPPPPTATEPNRRGK</sequence>
<proteinExistence type="predicted"/>
<feature type="domain" description="FF" evidence="5">
    <location>
        <begin position="540"/>
        <end position="595"/>
    </location>
</feature>
<protein>
    <submittedName>
        <fullName evidence="6">DgyrCDS3385</fullName>
    </submittedName>
</protein>
<dbReference type="SMART" id="SM00456">
    <property type="entry name" value="WW"/>
    <property type="match status" value="3"/>
</dbReference>
<dbReference type="CDD" id="cd00201">
    <property type="entry name" value="WW"/>
    <property type="match status" value="3"/>
</dbReference>
<feature type="domain" description="WW" evidence="4">
    <location>
        <begin position="373"/>
        <end position="402"/>
    </location>
</feature>
<feature type="compositionally biased region" description="Basic and acidic residues" evidence="3">
    <location>
        <begin position="237"/>
        <end position="254"/>
    </location>
</feature>
<feature type="domain" description="FF" evidence="5">
    <location>
        <begin position="770"/>
        <end position="827"/>
    </location>
</feature>
<feature type="domain" description="WW" evidence="4">
    <location>
        <begin position="121"/>
        <end position="154"/>
    </location>
</feature>
<dbReference type="SUPFAM" id="SSF51045">
    <property type="entry name" value="WW domain"/>
    <property type="match status" value="3"/>
</dbReference>